<protein>
    <recommendedName>
        <fullName evidence="7">Pentacotripeptide-repeat region of PRORP domain-containing protein</fullName>
    </recommendedName>
</protein>
<organism evidence="4">
    <name type="scientific">Glycine max</name>
    <name type="common">Soybean</name>
    <name type="synonym">Glycine hispida</name>
    <dbReference type="NCBI Taxonomy" id="3847"/>
    <lineage>
        <taxon>Eukaryota</taxon>
        <taxon>Viridiplantae</taxon>
        <taxon>Streptophyta</taxon>
        <taxon>Embryophyta</taxon>
        <taxon>Tracheophyta</taxon>
        <taxon>Spermatophyta</taxon>
        <taxon>Magnoliopsida</taxon>
        <taxon>eudicotyledons</taxon>
        <taxon>Gunneridae</taxon>
        <taxon>Pentapetalae</taxon>
        <taxon>rosids</taxon>
        <taxon>fabids</taxon>
        <taxon>Fabales</taxon>
        <taxon>Fabaceae</taxon>
        <taxon>Papilionoideae</taxon>
        <taxon>50 kb inversion clade</taxon>
        <taxon>NPAAA clade</taxon>
        <taxon>indigoferoid/millettioid clade</taxon>
        <taxon>Phaseoleae</taxon>
        <taxon>Glycine</taxon>
        <taxon>Glycine subgen. Soja</taxon>
    </lineage>
</organism>
<dbReference type="GO" id="GO:0003729">
    <property type="term" value="F:mRNA binding"/>
    <property type="evidence" value="ECO:0000318"/>
    <property type="project" value="GO_Central"/>
</dbReference>
<feature type="repeat" description="PPR" evidence="3">
    <location>
        <begin position="204"/>
        <end position="240"/>
    </location>
</feature>
<evidence type="ECO:0000256" key="3">
    <source>
        <dbReference type="PROSITE-ProRule" id="PRU00708"/>
    </source>
</evidence>
<reference evidence="4" key="3">
    <citation type="submission" date="2018-07" db="EMBL/GenBank/DDBJ databases">
        <title>WGS assembly of Glycine max.</title>
        <authorList>
            <person name="Schmutz J."/>
            <person name="Cannon S."/>
            <person name="Schlueter J."/>
            <person name="Ma J."/>
            <person name="Mitros T."/>
            <person name="Nelson W."/>
            <person name="Hyten D."/>
            <person name="Song Q."/>
            <person name="Thelen J."/>
            <person name="Cheng J."/>
            <person name="Xu D."/>
            <person name="Hellsten U."/>
            <person name="May G."/>
            <person name="Yu Y."/>
            <person name="Sakurai T."/>
            <person name="Umezawa T."/>
            <person name="Bhattacharyya M."/>
            <person name="Sandhu D."/>
            <person name="Valliyodan B."/>
            <person name="Lindquist E."/>
            <person name="Peto M."/>
            <person name="Grant D."/>
            <person name="Shu S."/>
            <person name="Goodstein D."/>
            <person name="Barry K."/>
            <person name="Futrell-Griggs M."/>
            <person name="Abernathy B."/>
            <person name="Du J."/>
            <person name="Tian Z."/>
            <person name="Zhu L."/>
            <person name="Gill N."/>
            <person name="Joshi T."/>
            <person name="Libault M."/>
            <person name="Sethuraman A."/>
            <person name="Zhang X."/>
            <person name="Shinozaki K."/>
            <person name="Nguyen H."/>
            <person name="Wing R."/>
            <person name="Cregan P."/>
            <person name="Specht J."/>
            <person name="Grimwood J."/>
            <person name="Rokhsar D."/>
            <person name="Stacey G."/>
            <person name="Shoemaker R."/>
            <person name="Jackson S."/>
        </authorList>
    </citation>
    <scope>NUCLEOTIDE SEQUENCE</scope>
    <source>
        <tissue evidence="4">Callus</tissue>
    </source>
</reference>
<dbReference type="Gramene" id="KRH00380">
    <property type="protein sequence ID" value="KRH00380"/>
    <property type="gene ID" value="GLYMA_18G209700"/>
</dbReference>
<evidence type="ECO:0000256" key="1">
    <source>
        <dbReference type="ARBA" id="ARBA00007626"/>
    </source>
</evidence>
<keyword evidence="6" id="KW-1185">Reference proteome</keyword>
<feature type="repeat" description="PPR" evidence="3">
    <location>
        <begin position="311"/>
        <end position="345"/>
    </location>
</feature>
<dbReference type="Proteomes" id="UP000008827">
    <property type="component" value="Chromosome 18"/>
</dbReference>
<evidence type="ECO:0000313" key="4">
    <source>
        <dbReference type="EMBL" id="KRH00380.2"/>
    </source>
</evidence>
<reference evidence="5" key="2">
    <citation type="submission" date="2018-02" db="UniProtKB">
        <authorList>
            <consortium name="EnsemblPlants"/>
        </authorList>
    </citation>
    <scope>IDENTIFICATION</scope>
    <source>
        <strain evidence="5">Williams 82</strain>
    </source>
</reference>
<dbReference type="PANTHER" id="PTHR47447:SF28">
    <property type="entry name" value="PENTACOTRIPEPTIDE-REPEAT REGION OF PRORP DOMAIN-CONTAINING PROTEIN"/>
    <property type="match status" value="1"/>
</dbReference>
<dbReference type="NCBIfam" id="TIGR00756">
    <property type="entry name" value="PPR"/>
    <property type="match status" value="3"/>
</dbReference>
<evidence type="ECO:0000313" key="6">
    <source>
        <dbReference type="Proteomes" id="UP000008827"/>
    </source>
</evidence>
<evidence type="ECO:0008006" key="7">
    <source>
        <dbReference type="Google" id="ProtNLM"/>
    </source>
</evidence>
<evidence type="ECO:0000313" key="5">
    <source>
        <dbReference type="EnsemblPlants" id="KRH00380"/>
    </source>
</evidence>
<dbReference type="SMR" id="A0A0R0F2D6"/>
<comment type="similarity">
    <text evidence="1">Belongs to the PPR family. P subfamily.</text>
</comment>
<dbReference type="Pfam" id="PF13812">
    <property type="entry name" value="PPR_3"/>
    <property type="match status" value="1"/>
</dbReference>
<feature type="repeat" description="PPR" evidence="3">
    <location>
        <begin position="276"/>
        <end position="310"/>
    </location>
</feature>
<accession>A0A2K7FXF6</accession>
<feature type="repeat" description="PPR" evidence="3">
    <location>
        <begin position="381"/>
        <end position="415"/>
    </location>
</feature>
<dbReference type="InParanoid" id="A0A0R0F2D6"/>
<dbReference type="FunCoup" id="A0A0R0F2D6">
    <property type="interactions" value="515"/>
</dbReference>
<dbReference type="Gene3D" id="1.25.40.10">
    <property type="entry name" value="Tetratricopeptide repeat domain"/>
    <property type="match status" value="3"/>
</dbReference>
<proteinExistence type="inferred from homology"/>
<dbReference type="Pfam" id="PF01535">
    <property type="entry name" value="PPR"/>
    <property type="match status" value="2"/>
</dbReference>
<name>A0A0R0F2D6_SOYBN</name>
<evidence type="ECO:0000256" key="2">
    <source>
        <dbReference type="ARBA" id="ARBA00022737"/>
    </source>
</evidence>
<dbReference type="OMA" id="CRIKRVD"/>
<accession>A0A0R0F2D6</accession>
<keyword evidence="2" id="KW-0677">Repeat</keyword>
<dbReference type="PANTHER" id="PTHR47447">
    <property type="entry name" value="OS03G0856100 PROTEIN"/>
    <property type="match status" value="1"/>
</dbReference>
<sequence length="481" mass="54710">MVRHPLSKRGNKYLRKFMKWPHSPYKTSWHHNFGEEQAMKNLKQATLEMGSSQHPQRPNLPYPFLLSTLLDSFKAYSIDPTPKAYTLTPQNPNQHLPGIAPVLDHLKHLEKFETPESILVYLIRFYGLADRVQDAVDLFFRIPRFRKRECLEMVPRILLKSQHMNIHVEESTFRVLIRALFRIKKVGYAVKMLNCMIEDGCGLDEKICSLIISALCEQKDLTSVEALVVWRDMRKLGFCPGVMDYTNMIRFLVKEGRGMDSFHILNQQKQDGINPDIVSYTMVLSGIVAEGEYVMLGELFDEMLVIGLIPDVYTYNVYINGLCKQNKVDKALQIVASMEELECKSNVVTYNTILGALCVAGDLVKARGLMKEMGWKGVGHNLHTYRIVLDGLVGIGEIGEACLLLEEMLEKCLFPRSSTFDDIILHLCAKRTCFTEAMELTKKMVAKSFVPGSSTWEALLFNSGCKVGYSETTFSRLLGPN</sequence>
<reference evidence="4 5" key="1">
    <citation type="journal article" date="2010" name="Nature">
        <title>Genome sequence of the palaeopolyploid soybean.</title>
        <authorList>
            <person name="Schmutz J."/>
            <person name="Cannon S.B."/>
            <person name="Schlueter J."/>
            <person name="Ma J."/>
            <person name="Mitros T."/>
            <person name="Nelson W."/>
            <person name="Hyten D.L."/>
            <person name="Song Q."/>
            <person name="Thelen J.J."/>
            <person name="Cheng J."/>
            <person name="Xu D."/>
            <person name="Hellsten U."/>
            <person name="May G.D."/>
            <person name="Yu Y."/>
            <person name="Sakurai T."/>
            <person name="Umezawa T."/>
            <person name="Bhattacharyya M.K."/>
            <person name="Sandhu D."/>
            <person name="Valliyodan B."/>
            <person name="Lindquist E."/>
            <person name="Peto M."/>
            <person name="Grant D."/>
            <person name="Shu S."/>
            <person name="Goodstein D."/>
            <person name="Barry K."/>
            <person name="Futrell-Griggs M."/>
            <person name="Abernathy B."/>
            <person name="Du J."/>
            <person name="Tian Z."/>
            <person name="Zhu L."/>
            <person name="Gill N."/>
            <person name="Joshi T."/>
            <person name="Libault M."/>
            <person name="Sethuraman A."/>
            <person name="Zhang X.-C."/>
            <person name="Shinozaki K."/>
            <person name="Nguyen H.T."/>
            <person name="Wing R.A."/>
            <person name="Cregan P."/>
            <person name="Specht J."/>
            <person name="Grimwood J."/>
            <person name="Rokhsar D."/>
            <person name="Stacey G."/>
            <person name="Shoemaker R.C."/>
            <person name="Jackson S.A."/>
        </authorList>
    </citation>
    <scope>NUCLEOTIDE SEQUENCE</scope>
    <source>
        <strain evidence="5">cv. Williams 82</strain>
        <tissue evidence="4">Callus</tissue>
    </source>
</reference>
<gene>
    <name evidence="4" type="ORF">GLYMA_18G209700</name>
</gene>
<dbReference type="InterPro" id="IPR002885">
    <property type="entry name" value="PPR_rpt"/>
</dbReference>
<dbReference type="AlphaFoldDB" id="A0A0R0F2D6"/>
<dbReference type="EnsemblPlants" id="KRH00380">
    <property type="protein sequence ID" value="KRH00380"/>
    <property type="gene ID" value="GLYMA_18G209700"/>
</dbReference>
<dbReference type="InterPro" id="IPR011990">
    <property type="entry name" value="TPR-like_helical_dom_sf"/>
</dbReference>
<dbReference type="PROSITE" id="PS51375">
    <property type="entry name" value="PPR"/>
    <property type="match status" value="5"/>
</dbReference>
<feature type="repeat" description="PPR" evidence="3">
    <location>
        <begin position="346"/>
        <end position="380"/>
    </location>
</feature>
<dbReference type="EMBL" id="CM000851">
    <property type="protein sequence ID" value="KRH00380.2"/>
    <property type="molecule type" value="Genomic_DNA"/>
</dbReference>
<dbReference type="PaxDb" id="3847-GLYMA18G44110.2"/>
<dbReference type="Pfam" id="PF13041">
    <property type="entry name" value="PPR_2"/>
    <property type="match status" value="1"/>
</dbReference>